<dbReference type="InterPro" id="IPR029479">
    <property type="entry name" value="Nitroreductase"/>
</dbReference>
<gene>
    <name evidence="7" type="ORF">SAMN04488079_10914</name>
</gene>
<dbReference type="Pfam" id="PF00881">
    <property type="entry name" value="Nitroreductase"/>
    <property type="match status" value="1"/>
</dbReference>
<protein>
    <submittedName>
        <fullName evidence="7">Nitroreductase</fullName>
    </submittedName>
</protein>
<dbReference type="SUPFAM" id="SSF55469">
    <property type="entry name" value="FMN-dependent nitroreductase-like"/>
    <property type="match status" value="1"/>
</dbReference>
<dbReference type="Gene3D" id="3.40.109.10">
    <property type="entry name" value="NADH Oxidase"/>
    <property type="match status" value="1"/>
</dbReference>
<keyword evidence="5" id="KW-0521">NADP</keyword>
<reference evidence="8" key="1">
    <citation type="submission" date="2016-10" db="EMBL/GenBank/DDBJ databases">
        <authorList>
            <person name="Varghese N."/>
            <person name="Submissions S."/>
        </authorList>
    </citation>
    <scope>NUCLEOTIDE SEQUENCE [LARGE SCALE GENOMIC DNA]</scope>
    <source>
        <strain evidence="8">DSM 11578</strain>
    </source>
</reference>
<keyword evidence="2 5" id="KW-0285">Flavoprotein</keyword>
<dbReference type="InterPro" id="IPR016446">
    <property type="entry name" value="Flavin_OxRdtase_Frp"/>
</dbReference>
<evidence type="ECO:0000256" key="3">
    <source>
        <dbReference type="ARBA" id="ARBA00022643"/>
    </source>
</evidence>
<evidence type="ECO:0000256" key="4">
    <source>
        <dbReference type="ARBA" id="ARBA00023002"/>
    </source>
</evidence>
<keyword evidence="3 5" id="KW-0288">FMN</keyword>
<keyword evidence="8" id="KW-1185">Reference proteome</keyword>
<evidence type="ECO:0000256" key="5">
    <source>
        <dbReference type="PIRNR" id="PIRNR005426"/>
    </source>
</evidence>
<dbReference type="STRING" id="45496.SAMN04488079_10914"/>
<dbReference type="NCBIfam" id="NF008033">
    <property type="entry name" value="PRK10765.1"/>
    <property type="match status" value="1"/>
</dbReference>
<feature type="domain" description="Nitroreductase" evidence="6">
    <location>
        <begin position="9"/>
        <end position="163"/>
    </location>
</feature>
<keyword evidence="4 5" id="KW-0560">Oxidoreductase</keyword>
<evidence type="ECO:0000313" key="7">
    <source>
        <dbReference type="EMBL" id="SFK35870.1"/>
    </source>
</evidence>
<proteinExistence type="inferred from homology"/>
<dbReference type="InterPro" id="IPR000415">
    <property type="entry name" value="Nitroreductase-like"/>
</dbReference>
<sequence length="243" mass="27458">MNETIALLKNHRSIREFTPEPVSDELVREIIDAAGWSATSNFVQAYTVIRVRNPQTRQQIAELAGSQSWVENSPVFLVFCADLKRNQAACAYENMEMVSGYTEQFIIATVDVSLAAQNAMIAAESLGLGGVFIGGIRNNPEEVSELLELPDQVYPVFGMCLGYPAAEPEQKPRLPVDVVLKEETYQQDVSELEQYNETCKAYYQNRSSGSRDETWTHQIATMMSKPMRAHMREFLQKKGFKFK</sequence>
<dbReference type="RefSeq" id="WP_091713649.1">
    <property type="nucleotide sequence ID" value="NZ_FOSH01000009.1"/>
</dbReference>
<evidence type="ECO:0000259" key="6">
    <source>
        <dbReference type="Pfam" id="PF00881"/>
    </source>
</evidence>
<name>A0A1I3YVQ6_9GAMM</name>
<accession>A0A1I3YVQ6</accession>
<dbReference type="PANTHER" id="PTHR43425">
    <property type="entry name" value="OXYGEN-INSENSITIVE NADPH NITROREDUCTASE"/>
    <property type="match status" value="1"/>
</dbReference>
<dbReference type="Proteomes" id="UP000198924">
    <property type="component" value="Unassembled WGS sequence"/>
</dbReference>
<evidence type="ECO:0000313" key="8">
    <source>
        <dbReference type="Proteomes" id="UP000198924"/>
    </source>
</evidence>
<dbReference type="OrthoDB" id="3181400at2"/>
<evidence type="ECO:0000256" key="1">
    <source>
        <dbReference type="ARBA" id="ARBA00008366"/>
    </source>
</evidence>
<dbReference type="EMBL" id="FOSH01000009">
    <property type="protein sequence ID" value="SFK35870.1"/>
    <property type="molecule type" value="Genomic_DNA"/>
</dbReference>
<dbReference type="GO" id="GO:0016491">
    <property type="term" value="F:oxidoreductase activity"/>
    <property type="evidence" value="ECO:0007669"/>
    <property type="project" value="UniProtKB-UniRule"/>
</dbReference>
<comment type="similarity">
    <text evidence="1 5">Belongs to the flavin oxidoreductase frp family.</text>
</comment>
<dbReference type="CDD" id="cd02146">
    <property type="entry name" value="NfsA-like"/>
    <property type="match status" value="1"/>
</dbReference>
<dbReference type="PIRSF" id="PIRSF005426">
    <property type="entry name" value="Frp"/>
    <property type="match status" value="1"/>
</dbReference>
<dbReference type="PANTHER" id="PTHR43425:SF2">
    <property type="entry name" value="OXYGEN-INSENSITIVE NADPH NITROREDUCTASE"/>
    <property type="match status" value="1"/>
</dbReference>
<organism evidence="7 8">
    <name type="scientific">Methylophaga sulfidovorans</name>
    <dbReference type="NCBI Taxonomy" id="45496"/>
    <lineage>
        <taxon>Bacteria</taxon>
        <taxon>Pseudomonadati</taxon>
        <taxon>Pseudomonadota</taxon>
        <taxon>Gammaproteobacteria</taxon>
        <taxon>Thiotrichales</taxon>
        <taxon>Piscirickettsiaceae</taxon>
        <taxon>Methylophaga</taxon>
    </lineage>
</organism>
<evidence type="ECO:0000256" key="2">
    <source>
        <dbReference type="ARBA" id="ARBA00022630"/>
    </source>
</evidence>
<dbReference type="AlphaFoldDB" id="A0A1I3YVQ6"/>